<dbReference type="EMBL" id="LR797503">
    <property type="protein sequence ID" value="CAB4220927.1"/>
    <property type="molecule type" value="Genomic_DNA"/>
</dbReference>
<evidence type="ECO:0000256" key="1">
    <source>
        <dbReference type="SAM" id="MobiDB-lite"/>
    </source>
</evidence>
<proteinExistence type="predicted"/>
<organism evidence="2">
    <name type="scientific">uncultured Caudovirales phage</name>
    <dbReference type="NCBI Taxonomy" id="2100421"/>
    <lineage>
        <taxon>Viruses</taxon>
        <taxon>Duplodnaviria</taxon>
        <taxon>Heunggongvirae</taxon>
        <taxon>Uroviricota</taxon>
        <taxon>Caudoviricetes</taxon>
        <taxon>Peduoviridae</taxon>
        <taxon>Maltschvirus</taxon>
        <taxon>Maltschvirus maltsch</taxon>
    </lineage>
</organism>
<sequence>MLLSLSSSNSQTVDPTTGNLINTGTGATDTTSTWNNGVYVNQLCFQAGQPGNCGPNPSIRPNGNINFSYGTTDLNQIVNINRALAAGGSGVQLSGFNFGFMAKNGNGWDDARQDYLSAYVKFYDTAGGLAANYDYTSHTNQKYNWTQFNFSETFTSPIAATNYSNARVGFIGRDNNFWAGNYGPEIYDVSFSLKYRVDPCITNPAYAPTCAGFNNVTTTNNLLPSNGFTNSYNQAVAINTALTNAGIGATVHGFNFGFSYNVGQSWSGCTATNSDGACSWYMDIPAMARVTASVTDNNNRILNQRVYNYTAEGTSGIVTDKYLLPSSLNQVALGTARLSGASSGDGSSVGNFWSNIIYTADPCAKDPLYSSSCTGYGAAFAASLSKSSATTSSVVGPASVSQQESNTAGAPVTNVGGAQLSATGAITAPDNIPQTLKDVQAIAQQSQASAPPAAASSGAQQQQSNKSTPNMSLIMSLIGQIQAADRATQAAAVQNAQQVAATSAANAQEQAIATVDALNTMSAASSQATQDRTMQSLQTSIAIPQQVAAIQLQGPTTTSLQSLMSISVQSSNLVAGTTPIEQIYQPMINATSVFSMSAAYSASKSTTYNEQQLSSLLSIQQPVAETAPVQFSKIESRSLDVDMPVMPATSTMSRGTSITEIVETRANIETAQTEQQTETVKKNVQPNELAGGVDIASIATQPKGFDVYSITVMKDGTFYAPKDIYGNQKTIDNARALRSLSSDRLHQEMVDQQYKLGN</sequence>
<reference evidence="2" key="1">
    <citation type="submission" date="2020-05" db="EMBL/GenBank/DDBJ databases">
        <authorList>
            <person name="Chiriac C."/>
            <person name="Salcher M."/>
            <person name="Ghai R."/>
            <person name="Kavagutti S V."/>
        </authorList>
    </citation>
    <scope>NUCLEOTIDE SEQUENCE</scope>
</reference>
<accession>A0A6J5T2N0</accession>
<evidence type="ECO:0000313" key="2">
    <source>
        <dbReference type="EMBL" id="CAB4220927.1"/>
    </source>
</evidence>
<gene>
    <name evidence="2" type="ORF">UFOVP1636_77</name>
</gene>
<protein>
    <submittedName>
        <fullName evidence="2">Uncharacterized protein</fullName>
    </submittedName>
</protein>
<feature type="region of interest" description="Disordered" evidence="1">
    <location>
        <begin position="442"/>
        <end position="468"/>
    </location>
</feature>
<feature type="compositionally biased region" description="Polar residues" evidence="1">
    <location>
        <begin position="1"/>
        <end position="22"/>
    </location>
</feature>
<name>A0A6J5T2N0_9CAUD</name>
<feature type="compositionally biased region" description="Low complexity" evidence="1">
    <location>
        <begin position="442"/>
        <end position="464"/>
    </location>
</feature>
<feature type="region of interest" description="Disordered" evidence="1">
    <location>
        <begin position="1"/>
        <end position="26"/>
    </location>
</feature>